<sequence length="146" mass="17315">MRCATQQWRMFFALQKSAKTVVMHRRNRSLPQYIFSAKQWMRFAQKSVSNTKNRNEFEKDGISAFEIRMFATKSPTYLCTLAILNTDSFEITYFGFIKRIKFLLDMSIRLAIFIESKKKERTICRNSEILIRINKLTFTLLGKMIS</sequence>
<evidence type="ECO:0000313" key="1">
    <source>
        <dbReference type="EMBL" id="OZC11270.1"/>
    </source>
</evidence>
<protein>
    <submittedName>
        <fullName evidence="1">Uncharacterized protein</fullName>
    </submittedName>
</protein>
<name>A0A238C2K3_9BILA</name>
<accession>A0A238C2K3</accession>
<gene>
    <name evidence="1" type="ORF">X798_01686</name>
</gene>
<proteinExistence type="predicted"/>
<organism evidence="1 2">
    <name type="scientific">Onchocerca flexuosa</name>
    <dbReference type="NCBI Taxonomy" id="387005"/>
    <lineage>
        <taxon>Eukaryota</taxon>
        <taxon>Metazoa</taxon>
        <taxon>Ecdysozoa</taxon>
        <taxon>Nematoda</taxon>
        <taxon>Chromadorea</taxon>
        <taxon>Rhabditida</taxon>
        <taxon>Spirurina</taxon>
        <taxon>Spiruromorpha</taxon>
        <taxon>Filarioidea</taxon>
        <taxon>Onchocercidae</taxon>
        <taxon>Onchocerca</taxon>
    </lineage>
</organism>
<dbReference type="AlphaFoldDB" id="A0A238C2K3"/>
<evidence type="ECO:0000313" key="2">
    <source>
        <dbReference type="Proteomes" id="UP000242913"/>
    </source>
</evidence>
<keyword evidence="2" id="KW-1185">Reference proteome</keyword>
<reference evidence="1 2" key="1">
    <citation type="submission" date="2015-12" db="EMBL/GenBank/DDBJ databases">
        <title>Draft genome of the nematode, Onchocerca flexuosa.</title>
        <authorList>
            <person name="Mitreva M."/>
        </authorList>
    </citation>
    <scope>NUCLEOTIDE SEQUENCE [LARGE SCALE GENOMIC DNA]</scope>
    <source>
        <strain evidence="1">Red Deer</strain>
    </source>
</reference>
<dbReference type="EMBL" id="KZ269981">
    <property type="protein sequence ID" value="OZC11270.1"/>
    <property type="molecule type" value="Genomic_DNA"/>
</dbReference>
<dbReference type="Proteomes" id="UP000242913">
    <property type="component" value="Unassembled WGS sequence"/>
</dbReference>